<dbReference type="PANTHER" id="PTHR21089">
    <property type="entry name" value="SHIKIMATE DEHYDROGENASE"/>
    <property type="match status" value="1"/>
</dbReference>
<dbReference type="Pfam" id="PF08501">
    <property type="entry name" value="Shikimate_dh_N"/>
    <property type="match status" value="1"/>
</dbReference>
<dbReference type="CDD" id="cd01065">
    <property type="entry name" value="NAD_bind_Shikimate_DH"/>
    <property type="match status" value="1"/>
</dbReference>
<dbReference type="InterPro" id="IPR022893">
    <property type="entry name" value="Shikimate_DH_fam"/>
</dbReference>
<keyword evidence="6" id="KW-1185">Reference proteome</keyword>
<evidence type="ECO:0000313" key="6">
    <source>
        <dbReference type="Proteomes" id="UP000324383"/>
    </source>
</evidence>
<dbReference type="GO" id="GO:0050661">
    <property type="term" value="F:NADP binding"/>
    <property type="evidence" value="ECO:0007669"/>
    <property type="project" value="TreeGrafter"/>
</dbReference>
<dbReference type="Proteomes" id="UP000324383">
    <property type="component" value="Unassembled WGS sequence"/>
</dbReference>
<dbReference type="PANTHER" id="PTHR21089:SF1">
    <property type="entry name" value="BIFUNCTIONAL 3-DEHYDROQUINATE DEHYDRATASE_SHIKIMATE DEHYDROGENASE, CHLOROPLASTIC"/>
    <property type="match status" value="1"/>
</dbReference>
<dbReference type="EMBL" id="VKLW01000003">
    <property type="protein sequence ID" value="TYK35191.1"/>
    <property type="molecule type" value="Genomic_DNA"/>
</dbReference>
<accession>A0A5D3EI89</accession>
<dbReference type="GO" id="GO:0009073">
    <property type="term" value="P:aromatic amino acid family biosynthetic process"/>
    <property type="evidence" value="ECO:0007669"/>
    <property type="project" value="UniProtKB-KW"/>
</dbReference>
<dbReference type="Gene3D" id="3.40.50.720">
    <property type="entry name" value="NAD(P)-binding Rossmann-like Domain"/>
    <property type="match status" value="1"/>
</dbReference>
<dbReference type="AlphaFoldDB" id="A0A5D3EI89"/>
<dbReference type="GO" id="GO:0005829">
    <property type="term" value="C:cytosol"/>
    <property type="evidence" value="ECO:0007669"/>
    <property type="project" value="TreeGrafter"/>
</dbReference>
<dbReference type="InterPro" id="IPR036291">
    <property type="entry name" value="NAD(P)-bd_dom_sf"/>
</dbReference>
<comment type="pathway">
    <text evidence="1">Metabolic intermediate biosynthesis; chorismate biosynthesis; chorismate from D-erythrose 4-phosphate and phosphoenolpyruvate: step 4/7.</text>
</comment>
<gene>
    <name evidence="5" type="ORF">FNJ60_01990</name>
</gene>
<dbReference type="GO" id="GO:0004764">
    <property type="term" value="F:shikimate 3-dehydrogenase (NADP+) activity"/>
    <property type="evidence" value="ECO:0007669"/>
    <property type="project" value="InterPro"/>
</dbReference>
<keyword evidence="2" id="KW-0560">Oxidoreductase</keyword>
<evidence type="ECO:0000256" key="3">
    <source>
        <dbReference type="ARBA" id="ARBA00023141"/>
    </source>
</evidence>
<dbReference type="InterPro" id="IPR046346">
    <property type="entry name" value="Aminoacid_DH-like_N_sf"/>
</dbReference>
<dbReference type="Gene3D" id="3.40.50.10860">
    <property type="entry name" value="Leucine Dehydrogenase, chain A, domain 1"/>
    <property type="match status" value="1"/>
</dbReference>
<dbReference type="FunFam" id="3.40.50.720:FF:000427">
    <property type="entry name" value="Shikimate dehydrogenase"/>
    <property type="match status" value="1"/>
</dbReference>
<comment type="caution">
    <text evidence="5">The sequence shown here is derived from an EMBL/GenBank/DDBJ whole genome shotgun (WGS) entry which is preliminary data.</text>
</comment>
<sequence length="248" mass="28167">MDKYGLIGYPLRHSFSIGYFNEKFNSERIDAEYVNFEIPRIEDFMKVIEDNPDLRGLNVTIPYKEQVIPFLDGLDPDTAEIGAVNVIKLIREPKKRVRLVGYNSDIIGFVQSIQPLLLPHHKKALILGTGGAAKAVFHGLKKLGIESTFVSRTQKTEKTLTYEELTPEIVQEHTVIVNCTPVGMYPKVDFCPDIPYEHLTPSHLLYDLLYNPNTTLFMKKGEAKGAVTKNGLEMLLLQAFAAWEIWQK</sequence>
<evidence type="ECO:0000259" key="4">
    <source>
        <dbReference type="Pfam" id="PF08501"/>
    </source>
</evidence>
<keyword evidence="3" id="KW-0057">Aromatic amino acid biosynthesis</keyword>
<proteinExistence type="predicted"/>
<name>A0A5D3EI89_9BACE</name>
<dbReference type="SUPFAM" id="SSF53223">
    <property type="entry name" value="Aminoacid dehydrogenase-like, N-terminal domain"/>
    <property type="match status" value="1"/>
</dbReference>
<protein>
    <submittedName>
        <fullName evidence="5">Shikimate dehydrogenase</fullName>
    </submittedName>
</protein>
<evidence type="ECO:0000256" key="1">
    <source>
        <dbReference type="ARBA" id="ARBA00004871"/>
    </source>
</evidence>
<dbReference type="GO" id="GO:0009423">
    <property type="term" value="P:chorismate biosynthetic process"/>
    <property type="evidence" value="ECO:0007669"/>
    <property type="project" value="TreeGrafter"/>
</dbReference>
<dbReference type="InterPro" id="IPR013708">
    <property type="entry name" value="Shikimate_DH-bd_N"/>
</dbReference>
<dbReference type="SUPFAM" id="SSF51735">
    <property type="entry name" value="NAD(P)-binding Rossmann-fold domains"/>
    <property type="match status" value="1"/>
</dbReference>
<evidence type="ECO:0000313" key="5">
    <source>
        <dbReference type="EMBL" id="TYK35191.1"/>
    </source>
</evidence>
<dbReference type="RefSeq" id="WP_148730185.1">
    <property type="nucleotide sequence ID" value="NZ_VKLW01000003.1"/>
</dbReference>
<dbReference type="GO" id="GO:0019632">
    <property type="term" value="P:shikimate metabolic process"/>
    <property type="evidence" value="ECO:0007669"/>
    <property type="project" value="TreeGrafter"/>
</dbReference>
<feature type="domain" description="Shikimate dehydrogenase substrate binding N-terminal" evidence="4">
    <location>
        <begin position="6"/>
        <end position="87"/>
    </location>
</feature>
<evidence type="ECO:0000256" key="2">
    <source>
        <dbReference type="ARBA" id="ARBA00023002"/>
    </source>
</evidence>
<organism evidence="5 6">
    <name type="scientific">Bacteroides pyogenes</name>
    <dbReference type="NCBI Taxonomy" id="310300"/>
    <lineage>
        <taxon>Bacteria</taxon>
        <taxon>Pseudomonadati</taxon>
        <taxon>Bacteroidota</taxon>
        <taxon>Bacteroidia</taxon>
        <taxon>Bacteroidales</taxon>
        <taxon>Bacteroidaceae</taxon>
        <taxon>Bacteroides</taxon>
    </lineage>
</organism>
<keyword evidence="3" id="KW-0028">Amino-acid biosynthesis</keyword>
<reference evidence="5 6" key="1">
    <citation type="submission" date="2019-07" db="EMBL/GenBank/DDBJ databases">
        <title>Draft Genome Sequences of Bacteroides pyogenes Strains Isolated from the Uterus Holstein Dairy Cows with Metritis.</title>
        <authorList>
            <person name="Cunha F."/>
            <person name="Galvao K.N."/>
            <person name="Jeon S.J."/>
            <person name="Jeong K.C."/>
        </authorList>
    </citation>
    <scope>NUCLEOTIDE SEQUENCE [LARGE SCALE GENOMIC DNA]</scope>
    <source>
        <strain evidence="5 6">KG-31</strain>
    </source>
</reference>